<gene>
    <name evidence="1" type="ORF">FQA47_001041</name>
</gene>
<organism evidence="1 2">
    <name type="scientific">Oryzias melastigma</name>
    <name type="common">Marine medaka</name>
    <dbReference type="NCBI Taxonomy" id="30732"/>
    <lineage>
        <taxon>Eukaryota</taxon>
        <taxon>Metazoa</taxon>
        <taxon>Chordata</taxon>
        <taxon>Craniata</taxon>
        <taxon>Vertebrata</taxon>
        <taxon>Euteleostomi</taxon>
        <taxon>Actinopterygii</taxon>
        <taxon>Neopterygii</taxon>
        <taxon>Teleostei</taxon>
        <taxon>Neoteleostei</taxon>
        <taxon>Acanthomorphata</taxon>
        <taxon>Ovalentaria</taxon>
        <taxon>Atherinomorphae</taxon>
        <taxon>Beloniformes</taxon>
        <taxon>Adrianichthyidae</taxon>
        <taxon>Oryziinae</taxon>
        <taxon>Oryzias</taxon>
    </lineage>
</organism>
<comment type="caution">
    <text evidence="1">The sequence shown here is derived from an EMBL/GenBank/DDBJ whole genome shotgun (WGS) entry which is preliminary data.</text>
</comment>
<name>A0A834KZ29_ORYME</name>
<evidence type="ECO:0000313" key="2">
    <source>
        <dbReference type="Proteomes" id="UP000646548"/>
    </source>
</evidence>
<sequence>MVVSAEFKRITTIPLLPKFFSALDNHSANLMKAFSKKGGEPGRKIRTIIAAITKDTEDSEIASAETVIGISVILHEGAEPGENVENVSIILEGI</sequence>
<dbReference type="AlphaFoldDB" id="A0A834KZ29"/>
<evidence type="ECO:0000313" key="1">
    <source>
        <dbReference type="EMBL" id="KAF6737452.1"/>
    </source>
</evidence>
<reference evidence="1" key="1">
    <citation type="journal article" name="BMC Genomics">
        <title>Long-read sequencing and de novo genome assembly of marine medaka (Oryzias melastigma).</title>
        <authorList>
            <person name="Liang P."/>
            <person name="Saqib H.S.A."/>
            <person name="Ni X."/>
            <person name="Shen Y."/>
        </authorList>
    </citation>
    <scope>NUCLEOTIDE SEQUENCE</scope>
    <source>
        <strain evidence="1">Bigg-433</strain>
    </source>
</reference>
<dbReference type="EMBL" id="WKFB01000059">
    <property type="protein sequence ID" value="KAF6737452.1"/>
    <property type="molecule type" value="Genomic_DNA"/>
</dbReference>
<dbReference type="Proteomes" id="UP000646548">
    <property type="component" value="Unassembled WGS sequence"/>
</dbReference>
<proteinExistence type="predicted"/>
<protein>
    <submittedName>
        <fullName evidence="1">Uncharacterized protein</fullName>
    </submittedName>
</protein>
<accession>A0A834KZ29</accession>